<comment type="caution">
    <text evidence="2">The sequence shown here is derived from an EMBL/GenBank/DDBJ whole genome shotgun (WGS) entry which is preliminary data.</text>
</comment>
<dbReference type="PANTHER" id="PTHR13056">
    <property type="entry name" value="VACUOLAR FUSION PROTEIN CCZ1 HOMOLOG-RELATED"/>
    <property type="match status" value="1"/>
</dbReference>
<dbReference type="EMBL" id="SOZI01000054">
    <property type="protein sequence ID" value="TNY20948.1"/>
    <property type="molecule type" value="Genomic_DNA"/>
</dbReference>
<accession>A0A5C5FVZ3</accession>
<gene>
    <name evidence="2" type="ORF">DMC30DRAFT_228258</name>
</gene>
<feature type="region of interest" description="Disordered" evidence="1">
    <location>
        <begin position="654"/>
        <end position="678"/>
    </location>
</feature>
<feature type="region of interest" description="Disordered" evidence="1">
    <location>
        <begin position="391"/>
        <end position="427"/>
    </location>
</feature>
<dbReference type="GO" id="GO:0035658">
    <property type="term" value="C:Mon1-Ccz1 complex"/>
    <property type="evidence" value="ECO:0007669"/>
    <property type="project" value="InterPro"/>
</dbReference>
<feature type="region of interest" description="Disordered" evidence="1">
    <location>
        <begin position="301"/>
        <end position="327"/>
    </location>
</feature>
<protein>
    <submittedName>
        <fullName evidence="2">Proteophosphoglycan 5</fullName>
    </submittedName>
</protein>
<dbReference type="InterPro" id="IPR013176">
    <property type="entry name" value="Ccz1"/>
</dbReference>
<feature type="compositionally biased region" description="Basic and acidic residues" evidence="1">
    <location>
        <begin position="391"/>
        <end position="403"/>
    </location>
</feature>
<feature type="region of interest" description="Disordered" evidence="1">
    <location>
        <begin position="456"/>
        <end position="566"/>
    </location>
</feature>
<evidence type="ECO:0000313" key="2">
    <source>
        <dbReference type="EMBL" id="TNY20948.1"/>
    </source>
</evidence>
<evidence type="ECO:0000313" key="3">
    <source>
        <dbReference type="Proteomes" id="UP000311382"/>
    </source>
</evidence>
<dbReference type="STRING" id="5288.A0A5C5FVZ3"/>
<feature type="compositionally biased region" description="Low complexity" evidence="1">
    <location>
        <begin position="128"/>
        <end position="141"/>
    </location>
</feature>
<proteinExistence type="predicted"/>
<evidence type="ECO:0000256" key="1">
    <source>
        <dbReference type="SAM" id="MobiDB-lite"/>
    </source>
</evidence>
<dbReference type="GO" id="GO:0016192">
    <property type="term" value="P:vesicle-mediated transport"/>
    <property type="evidence" value="ECO:0007669"/>
    <property type="project" value="InterPro"/>
</dbReference>
<dbReference type="OrthoDB" id="240546at2759"/>
<dbReference type="Proteomes" id="UP000311382">
    <property type="component" value="Unassembled WGS sequence"/>
</dbReference>
<keyword evidence="3" id="KW-1185">Reference proteome</keyword>
<reference evidence="2 3" key="1">
    <citation type="submission" date="2019-03" db="EMBL/GenBank/DDBJ databases">
        <title>Rhodosporidium diobovatum UCD-FST 08-225 genome sequencing, assembly, and annotation.</title>
        <authorList>
            <person name="Fakankun I.U."/>
            <person name="Fristensky B."/>
            <person name="Levin D.B."/>
        </authorList>
    </citation>
    <scope>NUCLEOTIDE SEQUENCE [LARGE SCALE GENOMIC DNA]</scope>
    <source>
        <strain evidence="2 3">UCD-FST 08-225</strain>
    </source>
</reference>
<feature type="region of interest" description="Disordered" evidence="1">
    <location>
        <begin position="349"/>
        <end position="378"/>
    </location>
</feature>
<organism evidence="2 3">
    <name type="scientific">Rhodotorula diobovata</name>
    <dbReference type="NCBI Taxonomy" id="5288"/>
    <lineage>
        <taxon>Eukaryota</taxon>
        <taxon>Fungi</taxon>
        <taxon>Dikarya</taxon>
        <taxon>Basidiomycota</taxon>
        <taxon>Pucciniomycotina</taxon>
        <taxon>Microbotryomycetes</taxon>
        <taxon>Sporidiobolales</taxon>
        <taxon>Sporidiobolaceae</taxon>
        <taxon>Rhodotorula</taxon>
    </lineage>
</organism>
<dbReference type="AlphaFoldDB" id="A0A5C5FVZ3"/>
<name>A0A5C5FVZ3_9BASI</name>
<sequence>MQPRRRREASTLSDWPRLSLLAVYRDTPVLDEADTGVKLDDAALEAAKVLFLASPGSEDALDSARKGRAMGTVTGVAAFARALAPDGQGTVRSVHANKRRMLWVEPERGYYVHATIALPRTSRHSRRASAATTSSSASTSTPAFSLDDDVLLVDMQRAYREYRLRYGKLATTLELEGKTRLKKRLDGFWQDWAERWDVTGAATPSPVQRVLDAVPRCSLLTPSSSPQLLPLLAQFAASNPSALPILLHDSTVLSLPDLVSARTSPRTDHTSPPPLSDEDLLALVRYLHRLLRPRRSLLVQASTRDTSDERGNPAVTSSSAADDDAASSWTAPFSSLANGMTSFLAPRPMSFSLSTSPPPPATPAQASAAAQDKDKDVRGKSLRAGFAALRRSEKDAVAERQREQANAARAGRRDGEAPAETGGGGGWSFRSVSGGWSKLGFGAAPAKAVKADAEAAAGDAVKRDAGAASPEDHDDVSAALRAVDDDEPMVSALEPTAELAADQAEQARSEPTTPAVELAPSVDAGELAEAMGASPAQERSEAEVVPQGATEAREDAGAPAEVDAPLSDERELTLELMCGGDDENERETRFHLKRYERGALTLGLAMLPKTDTAALAWLDSRAERLLEAVESLLEVVQPPTPPYPQRHYVKRGPFVSSFSPSSTPEDVPAAADGSSAQDDELATSAALLDAYRSLHSTPPVLESLTRLAIPSAPWIVHRRADAPSTSAAAAETTDVYAVLSSVAGSGTGGARGKGKAKAGGEVSLVDAADEVRRLLSAYGRV</sequence>
<dbReference type="PANTHER" id="PTHR13056:SF0">
    <property type="entry name" value="VACUOLAR FUSION PROTEIN CCZ1 HOMOLOG-RELATED"/>
    <property type="match status" value="1"/>
</dbReference>
<feature type="region of interest" description="Disordered" evidence="1">
    <location>
        <begin position="123"/>
        <end position="142"/>
    </location>
</feature>